<sequence length="370" mass="41316">MIVLKISFVIYRMSSAITKIVTELENLSWQSICVQSSDLSNPLLYSVVDGLSEHFSESVVTVLNPTECCLNYDCALHHETPIIVALDICCPHGHFPGPCPVLHFSLQNPIIPSSSHDLLPPTTILLYEKHKEPLAQASGLPPEQCICVNGGDWIHAAETANIIALYEDTLKPSHLMDKNGYLATFLVELFLLPDGVRQKPLESLLLITSHGTLINEVSISDLEKDLLQFVSTEPKLLRSRMSISIDPPTIERVGIIIGDACAETLRAGKTLRMTLKQRDIQAYLCFFGSRLDESKLGNFAHQVDAFVFLSSCPLLSIPWLNSSFRRVSQHYVPVLTLFELRYALNKELFAFQLDPSLTRGIEYLASSHER</sequence>
<dbReference type="GO" id="GO:0090560">
    <property type="term" value="F:2-(3-amino-3-carboxypropyl)histidine synthase activity"/>
    <property type="evidence" value="ECO:0007669"/>
    <property type="project" value="InterPro"/>
</dbReference>
<comment type="caution">
    <text evidence="1">The sequence shown here is derived from an EMBL/GenBank/DDBJ whole genome shotgun (WGS) entry which is preliminary data.</text>
</comment>
<dbReference type="Proteomes" id="UP000315496">
    <property type="component" value="Chromosome 2"/>
</dbReference>
<keyword evidence="2" id="KW-1185">Reference proteome</keyword>
<protein>
    <submittedName>
        <fullName evidence="1">Putative Diphthamide-ammonia ligase</fullName>
    </submittedName>
</protein>
<dbReference type="InterPro" id="IPR016435">
    <property type="entry name" value="DPH1/DPH2"/>
</dbReference>
<dbReference type="AlphaFoldDB" id="A0A4Z1T326"/>
<keyword evidence="1" id="KW-0436">Ligase</keyword>
<dbReference type="GO" id="GO:0017183">
    <property type="term" value="P:protein histidyl modification to diphthamide"/>
    <property type="evidence" value="ECO:0007669"/>
    <property type="project" value="InterPro"/>
</dbReference>
<dbReference type="OrthoDB" id="10252333at2759"/>
<evidence type="ECO:0000313" key="1">
    <source>
        <dbReference type="EMBL" id="TNJ28343.1"/>
    </source>
</evidence>
<dbReference type="GO" id="GO:0016874">
    <property type="term" value="F:ligase activity"/>
    <property type="evidence" value="ECO:0007669"/>
    <property type="project" value="UniProtKB-KW"/>
</dbReference>
<dbReference type="Pfam" id="PF01866">
    <property type="entry name" value="Diphthamide_syn"/>
    <property type="match status" value="1"/>
</dbReference>
<organism evidence="1 2">
    <name type="scientific">Giardia muris</name>
    <dbReference type="NCBI Taxonomy" id="5742"/>
    <lineage>
        <taxon>Eukaryota</taxon>
        <taxon>Metamonada</taxon>
        <taxon>Diplomonadida</taxon>
        <taxon>Hexamitidae</taxon>
        <taxon>Giardiinae</taxon>
        <taxon>Giardia</taxon>
    </lineage>
</organism>
<dbReference type="EMBL" id="VDLU01000002">
    <property type="protein sequence ID" value="TNJ28343.1"/>
    <property type="molecule type" value="Genomic_DNA"/>
</dbReference>
<gene>
    <name evidence="1" type="ORF">GMRT_14133</name>
</gene>
<evidence type="ECO:0000313" key="2">
    <source>
        <dbReference type="Proteomes" id="UP000315496"/>
    </source>
</evidence>
<dbReference type="Gene3D" id="3.40.50.11860">
    <property type="entry name" value="Diphthamide synthesis DPH1/DPH2 domain 3"/>
    <property type="match status" value="1"/>
</dbReference>
<dbReference type="InterPro" id="IPR042265">
    <property type="entry name" value="DPH1/DPH2_3"/>
</dbReference>
<name>A0A4Z1T326_GIAMU</name>
<proteinExistence type="predicted"/>
<reference evidence="1 2" key="1">
    <citation type="submission" date="2019-05" db="EMBL/GenBank/DDBJ databases">
        <title>The compact genome of Giardia muris reveals important steps in the evolution of intestinal protozoan parasites.</title>
        <authorList>
            <person name="Xu F."/>
            <person name="Jimenez-Gonzalez A."/>
            <person name="Einarsson E."/>
            <person name="Astvaldsson A."/>
            <person name="Peirasmaki D."/>
            <person name="Eckmann L."/>
            <person name="Andersson J.O."/>
            <person name="Svard S.G."/>
            <person name="Jerlstrom-Hultqvist J."/>
        </authorList>
    </citation>
    <scope>NUCLEOTIDE SEQUENCE [LARGE SCALE GENOMIC DNA]</scope>
    <source>
        <strain evidence="1 2">Roberts-Thomson</strain>
    </source>
</reference>
<dbReference type="VEuPathDB" id="GiardiaDB:GMRT_14133"/>
<accession>A0A4Z1T326</accession>